<evidence type="ECO:0000313" key="2">
    <source>
        <dbReference type="Proteomes" id="UP001162483"/>
    </source>
</evidence>
<evidence type="ECO:0000313" key="1">
    <source>
        <dbReference type="EMBL" id="CAI9609717.1"/>
    </source>
</evidence>
<proteinExistence type="predicted"/>
<gene>
    <name evidence="1" type="ORF">SPARVUS_LOCUS14282785</name>
</gene>
<organism evidence="1 2">
    <name type="scientific">Staurois parvus</name>
    <dbReference type="NCBI Taxonomy" id="386267"/>
    <lineage>
        <taxon>Eukaryota</taxon>
        <taxon>Metazoa</taxon>
        <taxon>Chordata</taxon>
        <taxon>Craniata</taxon>
        <taxon>Vertebrata</taxon>
        <taxon>Euteleostomi</taxon>
        <taxon>Amphibia</taxon>
        <taxon>Batrachia</taxon>
        <taxon>Anura</taxon>
        <taxon>Neobatrachia</taxon>
        <taxon>Ranoidea</taxon>
        <taxon>Ranidae</taxon>
        <taxon>Staurois</taxon>
    </lineage>
</organism>
<reference evidence="1" key="1">
    <citation type="submission" date="2023-05" db="EMBL/GenBank/DDBJ databases">
        <authorList>
            <person name="Stuckert A."/>
        </authorList>
    </citation>
    <scope>NUCLEOTIDE SEQUENCE</scope>
</reference>
<name>A0ABN9GJV2_9NEOB</name>
<keyword evidence="2" id="KW-1185">Reference proteome</keyword>
<dbReference type="EMBL" id="CATNWA010018823">
    <property type="protein sequence ID" value="CAI9609717.1"/>
    <property type="molecule type" value="Genomic_DNA"/>
</dbReference>
<accession>A0ABN9GJV2</accession>
<sequence length="68" mass="7606">MRVIKGLPVCCFTCLCFTVITLLWMAVLCTAIQTSVHKRTGRRTVLFTNRSPPHRKCSAITGWDPVIG</sequence>
<dbReference type="Proteomes" id="UP001162483">
    <property type="component" value="Unassembled WGS sequence"/>
</dbReference>
<evidence type="ECO:0008006" key="3">
    <source>
        <dbReference type="Google" id="ProtNLM"/>
    </source>
</evidence>
<feature type="non-terminal residue" evidence="1">
    <location>
        <position position="68"/>
    </location>
</feature>
<comment type="caution">
    <text evidence="1">The sequence shown here is derived from an EMBL/GenBank/DDBJ whole genome shotgun (WGS) entry which is preliminary data.</text>
</comment>
<protein>
    <recommendedName>
        <fullName evidence="3">Secreted protein</fullName>
    </recommendedName>
</protein>